<comment type="caution">
    <text evidence="7">The sequence shown here is derived from an EMBL/GenBank/DDBJ whole genome shotgun (WGS) entry which is preliminary data.</text>
</comment>
<comment type="similarity">
    <text evidence="1 5">Belongs to the iron/ascorbate-dependent oxidoreductase family.</text>
</comment>
<protein>
    <recommendedName>
        <fullName evidence="6">Fe2OG dioxygenase domain-containing protein</fullName>
    </recommendedName>
</protein>
<keyword evidence="3 5" id="KW-0560">Oxidoreductase</keyword>
<accession>A0A4S4LRT4</accession>
<dbReference type="Proteomes" id="UP000310158">
    <property type="component" value="Unassembled WGS sequence"/>
</dbReference>
<dbReference type="Pfam" id="PF14226">
    <property type="entry name" value="DIOX_N"/>
    <property type="match status" value="1"/>
</dbReference>
<dbReference type="PANTHER" id="PTHR10209">
    <property type="entry name" value="OXIDOREDUCTASE, 2OG-FE II OXYGENASE FAMILY PROTEIN"/>
    <property type="match status" value="1"/>
</dbReference>
<keyword evidence="2 5" id="KW-0479">Metal-binding</keyword>
<dbReference type="InterPro" id="IPR027443">
    <property type="entry name" value="IPNS-like_sf"/>
</dbReference>
<dbReference type="GO" id="GO:0016491">
    <property type="term" value="F:oxidoreductase activity"/>
    <property type="evidence" value="ECO:0007669"/>
    <property type="project" value="UniProtKB-KW"/>
</dbReference>
<name>A0A4S4LRT4_9AGAM</name>
<feature type="domain" description="Fe2OG dioxygenase" evidence="6">
    <location>
        <begin position="211"/>
        <end position="325"/>
    </location>
</feature>
<dbReference type="SUPFAM" id="SSF51197">
    <property type="entry name" value="Clavaminate synthase-like"/>
    <property type="match status" value="1"/>
</dbReference>
<proteinExistence type="inferred from homology"/>
<sequence length="359" mass="40434">MAHPPIKRGSHSRIAIIDFAPFLDGTMKQSVADIMLSSFKDVGFVYLVNHGLPKYKVQAMFDLSKQFFDLPMETKNLAPHPPSGSHHRGYSAPGIEKVAQHLYDKDEIAAHRAKAPDVKESFEVGREGDPIQPNIWLPDDVLPGFKQACLDFFWVSILNHLKFKRHDLRLTLPRLVPLSQICDEIKFKILSALALGLQLPEDFFNQFHQAPDNQLRLLHYPSVSASSLATDTVTRIGAHSDFGSITLLFQDNIGGLEVEDPNDPGQFQAAPPVKDALIVNAGDLLMRWSNDIIRSTVHRVRAPPGLVAPNGMTPERYSIPYDFDKVVECLPGTYDEHRPQRYEPISAMEYIMKRLESNY</sequence>
<dbReference type="OrthoDB" id="288590at2759"/>
<dbReference type="Pfam" id="PF03171">
    <property type="entry name" value="2OG-FeII_Oxy"/>
    <property type="match status" value="1"/>
</dbReference>
<dbReference type="InterPro" id="IPR044861">
    <property type="entry name" value="IPNS-like_FE2OG_OXY"/>
</dbReference>
<dbReference type="AlphaFoldDB" id="A0A4S4LRT4"/>
<dbReference type="Gene3D" id="2.60.120.330">
    <property type="entry name" value="B-lactam Antibiotic, Isopenicillin N Synthase, Chain"/>
    <property type="match status" value="1"/>
</dbReference>
<reference evidence="7 8" key="1">
    <citation type="submission" date="2019-02" db="EMBL/GenBank/DDBJ databases">
        <title>Genome sequencing of the rare red list fungi Bondarzewia mesenterica.</title>
        <authorList>
            <person name="Buettner E."/>
            <person name="Kellner H."/>
        </authorList>
    </citation>
    <scope>NUCLEOTIDE SEQUENCE [LARGE SCALE GENOMIC DNA]</scope>
    <source>
        <strain evidence="7 8">DSM 108281</strain>
    </source>
</reference>
<dbReference type="PANTHER" id="PTHR10209:SF804">
    <property type="entry name" value="FE2OG DIOXYGENASE DOMAIN-CONTAINING PROTEIN"/>
    <property type="match status" value="1"/>
</dbReference>
<evidence type="ECO:0000256" key="5">
    <source>
        <dbReference type="RuleBase" id="RU003682"/>
    </source>
</evidence>
<dbReference type="EMBL" id="SGPL01000245">
    <property type="protein sequence ID" value="THH14855.1"/>
    <property type="molecule type" value="Genomic_DNA"/>
</dbReference>
<evidence type="ECO:0000256" key="2">
    <source>
        <dbReference type="ARBA" id="ARBA00022723"/>
    </source>
</evidence>
<dbReference type="GO" id="GO:0046872">
    <property type="term" value="F:metal ion binding"/>
    <property type="evidence" value="ECO:0007669"/>
    <property type="project" value="UniProtKB-KW"/>
</dbReference>
<evidence type="ECO:0000259" key="6">
    <source>
        <dbReference type="PROSITE" id="PS51471"/>
    </source>
</evidence>
<evidence type="ECO:0000313" key="8">
    <source>
        <dbReference type="Proteomes" id="UP000310158"/>
    </source>
</evidence>
<evidence type="ECO:0000256" key="3">
    <source>
        <dbReference type="ARBA" id="ARBA00023002"/>
    </source>
</evidence>
<dbReference type="PROSITE" id="PS51471">
    <property type="entry name" value="FE2OG_OXY"/>
    <property type="match status" value="1"/>
</dbReference>
<keyword evidence="4 5" id="KW-0408">Iron</keyword>
<gene>
    <name evidence="7" type="ORF">EW146_g5544</name>
</gene>
<evidence type="ECO:0000256" key="1">
    <source>
        <dbReference type="ARBA" id="ARBA00008056"/>
    </source>
</evidence>
<dbReference type="InterPro" id="IPR026992">
    <property type="entry name" value="DIOX_N"/>
</dbReference>
<evidence type="ECO:0000313" key="7">
    <source>
        <dbReference type="EMBL" id="THH14855.1"/>
    </source>
</evidence>
<dbReference type="InterPro" id="IPR005123">
    <property type="entry name" value="Oxoglu/Fe-dep_dioxygenase_dom"/>
</dbReference>
<organism evidence="7 8">
    <name type="scientific">Bondarzewia mesenterica</name>
    <dbReference type="NCBI Taxonomy" id="1095465"/>
    <lineage>
        <taxon>Eukaryota</taxon>
        <taxon>Fungi</taxon>
        <taxon>Dikarya</taxon>
        <taxon>Basidiomycota</taxon>
        <taxon>Agaricomycotina</taxon>
        <taxon>Agaricomycetes</taxon>
        <taxon>Russulales</taxon>
        <taxon>Bondarzewiaceae</taxon>
        <taxon>Bondarzewia</taxon>
    </lineage>
</organism>
<evidence type="ECO:0000256" key="4">
    <source>
        <dbReference type="ARBA" id="ARBA00023004"/>
    </source>
</evidence>
<keyword evidence="8" id="KW-1185">Reference proteome</keyword>